<dbReference type="PANTHER" id="PTHR36933:SF1">
    <property type="entry name" value="SLL0788 PROTEIN"/>
    <property type="match status" value="1"/>
</dbReference>
<evidence type="ECO:0000313" key="2">
    <source>
        <dbReference type="EMBL" id="SNR90826.1"/>
    </source>
</evidence>
<organism evidence="2 3">
    <name type="scientific">Streptosporangium subroseum</name>
    <dbReference type="NCBI Taxonomy" id="106412"/>
    <lineage>
        <taxon>Bacteria</taxon>
        <taxon>Bacillati</taxon>
        <taxon>Actinomycetota</taxon>
        <taxon>Actinomycetes</taxon>
        <taxon>Streptosporangiales</taxon>
        <taxon>Streptosporangiaceae</taxon>
        <taxon>Streptosporangium</taxon>
    </lineage>
</organism>
<dbReference type="InterPro" id="IPR005183">
    <property type="entry name" value="DUF305_CopM-like"/>
</dbReference>
<dbReference type="EMBL" id="FZOD01000001">
    <property type="protein sequence ID" value="SNR90826.1"/>
    <property type="molecule type" value="Genomic_DNA"/>
</dbReference>
<keyword evidence="3" id="KW-1185">Reference proteome</keyword>
<sequence>MTLGVLFGFLAVGAILLFLVGRTTTPTDASPEAGFARDMATHHAQAVEMAFIARDGSTDESLRRLAYDIIITQTAQRGIFTGWLQQWGLNQTGERPEMAWMTGHSHGVTAAAPTTMPGIASKDDIKRLTDAKGKEKEILFLQLMIRHHEGGVQMAQGLLKLSDRDEVTTMAQHIVDGQTSEISLMTDMLRQRGAQRLPSIL</sequence>
<dbReference type="PANTHER" id="PTHR36933">
    <property type="entry name" value="SLL0788 PROTEIN"/>
    <property type="match status" value="1"/>
</dbReference>
<proteinExistence type="predicted"/>
<evidence type="ECO:0000313" key="3">
    <source>
        <dbReference type="Proteomes" id="UP000198282"/>
    </source>
</evidence>
<feature type="domain" description="DUF305" evidence="1">
    <location>
        <begin position="32"/>
        <end position="189"/>
    </location>
</feature>
<reference evidence="2 3" key="1">
    <citation type="submission" date="2017-06" db="EMBL/GenBank/DDBJ databases">
        <authorList>
            <person name="Kim H.J."/>
            <person name="Triplett B.A."/>
        </authorList>
    </citation>
    <scope>NUCLEOTIDE SEQUENCE [LARGE SCALE GENOMIC DNA]</scope>
    <source>
        <strain evidence="2 3">CGMCC 4.2132</strain>
    </source>
</reference>
<dbReference type="Proteomes" id="UP000198282">
    <property type="component" value="Unassembled WGS sequence"/>
</dbReference>
<dbReference type="InterPro" id="IPR012347">
    <property type="entry name" value="Ferritin-like"/>
</dbReference>
<protein>
    <submittedName>
        <fullName evidence="2">Uncharacterized conserved protein, DUF305 family</fullName>
    </submittedName>
</protein>
<name>A0A239A582_9ACTN</name>
<accession>A0A239A582</accession>
<evidence type="ECO:0000259" key="1">
    <source>
        <dbReference type="Pfam" id="PF03713"/>
    </source>
</evidence>
<dbReference type="AlphaFoldDB" id="A0A239A582"/>
<dbReference type="Pfam" id="PF03713">
    <property type="entry name" value="DUF305"/>
    <property type="match status" value="1"/>
</dbReference>
<gene>
    <name evidence="2" type="ORF">SAMN05216276_1001140</name>
</gene>
<dbReference type="Gene3D" id="1.20.1260.10">
    <property type="match status" value="1"/>
</dbReference>